<evidence type="ECO:0000313" key="5">
    <source>
        <dbReference type="Proteomes" id="UP000194977"/>
    </source>
</evidence>
<dbReference type="Proteomes" id="UP000194977">
    <property type="component" value="Unassembled WGS sequence"/>
</dbReference>
<feature type="region of interest" description="Disordered" evidence="1">
    <location>
        <begin position="1"/>
        <end position="20"/>
    </location>
</feature>
<reference evidence="4 5" key="1">
    <citation type="submission" date="2017-03" db="EMBL/GenBank/DDBJ databases">
        <title>Comparative genomics of honeybee gut symbionts reveal geographically distinct and subgroup specific antibiotic resistance.</title>
        <authorList>
            <person name="Ludvigsen J."/>
            <person name="Porcellato D."/>
            <person name="Labee-Lund T.M."/>
            <person name="Amdam G.V."/>
            <person name="Rudi K."/>
        </authorList>
    </citation>
    <scope>NUCLEOTIDE SEQUENCE [LARGE SCALE GENOMIC DNA]</scope>
    <source>
        <strain evidence="2 5">A-7-12</strain>
        <strain evidence="3 4">A-9-12</strain>
    </source>
</reference>
<comment type="caution">
    <text evidence="2">The sequence shown here is derived from an EMBL/GenBank/DDBJ whole genome shotgun (WGS) entry which is preliminary data.</text>
</comment>
<organism evidence="2 5">
    <name type="scientific">Gilliamella apicola</name>
    <dbReference type="NCBI Taxonomy" id="1196095"/>
    <lineage>
        <taxon>Bacteria</taxon>
        <taxon>Pseudomonadati</taxon>
        <taxon>Pseudomonadota</taxon>
        <taxon>Gammaproteobacteria</taxon>
        <taxon>Orbales</taxon>
        <taxon>Orbaceae</taxon>
        <taxon>Gilliamella</taxon>
    </lineage>
</organism>
<evidence type="ECO:0000256" key="1">
    <source>
        <dbReference type="SAM" id="MobiDB-lite"/>
    </source>
</evidence>
<keyword evidence="4" id="KW-1185">Reference proteome</keyword>
<gene>
    <name evidence="3" type="ORF">B6C91_12665</name>
    <name evidence="2" type="ORF">B6D08_12630</name>
</gene>
<dbReference type="AlphaFoldDB" id="A0A242NES0"/>
<protein>
    <submittedName>
        <fullName evidence="2">Uncharacterized protein</fullName>
    </submittedName>
</protein>
<dbReference type="RefSeq" id="WP_086272524.1">
    <property type="nucleotide sequence ID" value="NZ_MZNE01000021.1"/>
</dbReference>
<feature type="compositionally biased region" description="Basic and acidic residues" evidence="1">
    <location>
        <begin position="8"/>
        <end position="18"/>
    </location>
</feature>
<evidence type="ECO:0000313" key="3">
    <source>
        <dbReference type="EMBL" id="OTQ08348.1"/>
    </source>
</evidence>
<dbReference type="Proteomes" id="UP000194800">
    <property type="component" value="Unassembled WGS sequence"/>
</dbReference>
<dbReference type="EMBL" id="NART01000090">
    <property type="protein sequence ID" value="OTQ08348.1"/>
    <property type="molecule type" value="Genomic_DNA"/>
</dbReference>
<accession>A0A242NES0</accession>
<evidence type="ECO:0000313" key="2">
    <source>
        <dbReference type="EMBL" id="OTP98029.1"/>
    </source>
</evidence>
<sequence length="68" mass="7757">MSYSTKNNRKDTEPRLPDNVDFSQSNVEIIHRYRYDINEHAHLHVKEGCPETKIGQVGKVIEGSSSLS</sequence>
<proteinExistence type="predicted"/>
<name>A0A242NES0_9GAMM</name>
<evidence type="ECO:0000313" key="4">
    <source>
        <dbReference type="Proteomes" id="UP000194800"/>
    </source>
</evidence>
<dbReference type="EMBL" id="NARP01000042">
    <property type="protein sequence ID" value="OTP98029.1"/>
    <property type="molecule type" value="Genomic_DNA"/>
</dbReference>